<reference evidence="1 2" key="1">
    <citation type="submission" date="2019-12" db="EMBL/GenBank/DDBJ databases">
        <title>Mucilaginibacter sp. HMF7410 genome sequencing and assembly.</title>
        <authorList>
            <person name="Kang H."/>
            <person name="Cha I."/>
            <person name="Kim H."/>
            <person name="Joh K."/>
        </authorList>
    </citation>
    <scope>NUCLEOTIDE SEQUENCE [LARGE SCALE GENOMIC DNA]</scope>
    <source>
        <strain evidence="1 2">HMF7410</strain>
    </source>
</reference>
<proteinExistence type="predicted"/>
<accession>A0A7K1SWP6</accession>
<gene>
    <name evidence="1" type="ORF">GO621_09440</name>
</gene>
<dbReference type="Proteomes" id="UP000462014">
    <property type="component" value="Unassembled WGS sequence"/>
</dbReference>
<evidence type="ECO:0000313" key="1">
    <source>
        <dbReference type="EMBL" id="MVN21759.1"/>
    </source>
</evidence>
<dbReference type="EMBL" id="WPIK01000007">
    <property type="protein sequence ID" value="MVN21759.1"/>
    <property type="molecule type" value="Genomic_DNA"/>
</dbReference>
<comment type="caution">
    <text evidence="1">The sequence shown here is derived from an EMBL/GenBank/DDBJ whole genome shotgun (WGS) entry which is preliminary data.</text>
</comment>
<keyword evidence="2" id="KW-1185">Reference proteome</keyword>
<sequence length="47" mass="5530">MKANHNATRRAYKQRIVGLNISNSKNESKSQLPVIWYSCKSCWVKYQ</sequence>
<dbReference type="RefSeq" id="WP_157566366.1">
    <property type="nucleotide sequence ID" value="NZ_WPIK01000007.1"/>
</dbReference>
<protein>
    <submittedName>
        <fullName evidence="1">Uncharacterized protein</fullName>
    </submittedName>
</protein>
<evidence type="ECO:0000313" key="2">
    <source>
        <dbReference type="Proteomes" id="UP000462014"/>
    </source>
</evidence>
<name>A0A7K1SWP6_9SPHI</name>
<organism evidence="1 2">
    <name type="scientific">Mucilaginibacter arboris</name>
    <dbReference type="NCBI Taxonomy" id="2682090"/>
    <lineage>
        <taxon>Bacteria</taxon>
        <taxon>Pseudomonadati</taxon>
        <taxon>Bacteroidota</taxon>
        <taxon>Sphingobacteriia</taxon>
        <taxon>Sphingobacteriales</taxon>
        <taxon>Sphingobacteriaceae</taxon>
        <taxon>Mucilaginibacter</taxon>
    </lineage>
</organism>
<dbReference type="AlphaFoldDB" id="A0A7K1SWP6"/>